<dbReference type="SMART" id="SM00220">
    <property type="entry name" value="S_TKc"/>
    <property type="match status" value="1"/>
</dbReference>
<dbReference type="InterPro" id="IPR051681">
    <property type="entry name" value="Ser/Thr_Kinases-Pseudokinases"/>
</dbReference>
<dbReference type="PROSITE" id="PS50011">
    <property type="entry name" value="PROTEIN_KINASE_DOM"/>
    <property type="match status" value="1"/>
</dbReference>
<accession>A8NTZ3</accession>
<gene>
    <name evidence="2" type="ORF">CC1G_06425</name>
</gene>
<dbReference type="InterPro" id="IPR001245">
    <property type="entry name" value="Ser-Thr/Tyr_kinase_cat_dom"/>
</dbReference>
<dbReference type="GO" id="GO:0005524">
    <property type="term" value="F:ATP binding"/>
    <property type="evidence" value="ECO:0007669"/>
    <property type="project" value="InterPro"/>
</dbReference>
<dbReference type="InterPro" id="IPR000719">
    <property type="entry name" value="Prot_kinase_dom"/>
</dbReference>
<feature type="domain" description="Protein kinase" evidence="1">
    <location>
        <begin position="285"/>
        <end position="557"/>
    </location>
</feature>
<dbReference type="Proteomes" id="UP000001861">
    <property type="component" value="Unassembled WGS sequence"/>
</dbReference>
<comment type="caution">
    <text evidence="2">The sequence shown here is derived from an EMBL/GenBank/DDBJ whole genome shotgun (WGS) entry which is preliminary data.</text>
</comment>
<dbReference type="GeneID" id="6012883"/>
<dbReference type="SUPFAM" id="SSF56112">
    <property type="entry name" value="Protein kinase-like (PK-like)"/>
    <property type="match status" value="1"/>
</dbReference>
<evidence type="ECO:0000313" key="3">
    <source>
        <dbReference type="Proteomes" id="UP000001861"/>
    </source>
</evidence>
<reference evidence="2 3" key="1">
    <citation type="journal article" date="2010" name="Proc. Natl. Acad. Sci. U.S.A.">
        <title>Insights into evolution of multicellular fungi from the assembled chromosomes of the mushroom Coprinopsis cinerea (Coprinus cinereus).</title>
        <authorList>
            <person name="Stajich J.E."/>
            <person name="Wilke S.K."/>
            <person name="Ahren D."/>
            <person name="Au C.H."/>
            <person name="Birren B.W."/>
            <person name="Borodovsky M."/>
            <person name="Burns C."/>
            <person name="Canback B."/>
            <person name="Casselton L.A."/>
            <person name="Cheng C.K."/>
            <person name="Deng J."/>
            <person name="Dietrich F.S."/>
            <person name="Fargo D.C."/>
            <person name="Farman M.L."/>
            <person name="Gathman A.C."/>
            <person name="Goldberg J."/>
            <person name="Guigo R."/>
            <person name="Hoegger P.J."/>
            <person name="Hooker J.B."/>
            <person name="Huggins A."/>
            <person name="James T.Y."/>
            <person name="Kamada T."/>
            <person name="Kilaru S."/>
            <person name="Kodira C."/>
            <person name="Kues U."/>
            <person name="Kupfer D."/>
            <person name="Kwan H.S."/>
            <person name="Lomsadze A."/>
            <person name="Li W."/>
            <person name="Lilly W.W."/>
            <person name="Ma L.J."/>
            <person name="Mackey A.J."/>
            <person name="Manning G."/>
            <person name="Martin F."/>
            <person name="Muraguchi H."/>
            <person name="Natvig D.O."/>
            <person name="Palmerini H."/>
            <person name="Ramesh M.A."/>
            <person name="Rehmeyer C.J."/>
            <person name="Roe B.A."/>
            <person name="Shenoy N."/>
            <person name="Stanke M."/>
            <person name="Ter-Hovhannisyan V."/>
            <person name="Tunlid A."/>
            <person name="Velagapudi R."/>
            <person name="Vision T.J."/>
            <person name="Zeng Q."/>
            <person name="Zolan M.E."/>
            <person name="Pukkila P.J."/>
        </authorList>
    </citation>
    <scope>NUCLEOTIDE SEQUENCE [LARGE SCALE GENOMIC DNA]</scope>
    <source>
        <strain evidence="3">Okayama-7 / 130 / ATCC MYA-4618 / FGSC 9003</strain>
    </source>
</reference>
<dbReference type="OrthoDB" id="4062651at2759"/>
<proteinExistence type="predicted"/>
<dbReference type="eggNOG" id="KOG0192">
    <property type="taxonomic scope" value="Eukaryota"/>
</dbReference>
<dbReference type="KEGG" id="cci:CC1G_06425"/>
<keyword evidence="2" id="KW-0808">Transferase</keyword>
<dbReference type="PANTHER" id="PTHR44329">
    <property type="entry name" value="SERINE/THREONINE-PROTEIN KINASE TNNI3K-RELATED"/>
    <property type="match status" value="1"/>
</dbReference>
<dbReference type="Gene3D" id="1.10.510.10">
    <property type="entry name" value="Transferase(Phosphotransferase) domain 1"/>
    <property type="match status" value="1"/>
</dbReference>
<dbReference type="AlphaFoldDB" id="A8NTZ3"/>
<keyword evidence="2" id="KW-0418">Kinase</keyword>
<evidence type="ECO:0000259" key="1">
    <source>
        <dbReference type="PROSITE" id="PS50011"/>
    </source>
</evidence>
<protein>
    <submittedName>
        <fullName evidence="2">TKL/TKL-ccin protein kinase</fullName>
    </submittedName>
</protein>
<name>A8NTZ3_COPC7</name>
<dbReference type="STRING" id="240176.A8NTZ3"/>
<dbReference type="InterPro" id="IPR011009">
    <property type="entry name" value="Kinase-like_dom_sf"/>
</dbReference>
<dbReference type="VEuPathDB" id="FungiDB:CC1G_06425"/>
<dbReference type="PROSITE" id="PS00108">
    <property type="entry name" value="PROTEIN_KINASE_ST"/>
    <property type="match status" value="1"/>
</dbReference>
<dbReference type="InterPro" id="IPR008271">
    <property type="entry name" value="Ser/Thr_kinase_AS"/>
</dbReference>
<keyword evidence="3" id="KW-1185">Reference proteome</keyword>
<dbReference type="EMBL" id="AACS02000004">
    <property type="protein sequence ID" value="EAU85524.2"/>
    <property type="molecule type" value="Genomic_DNA"/>
</dbReference>
<dbReference type="RefSeq" id="XP_001836340.2">
    <property type="nucleotide sequence ID" value="XM_001836288.2"/>
</dbReference>
<dbReference type="GO" id="GO:0004674">
    <property type="term" value="F:protein serine/threonine kinase activity"/>
    <property type="evidence" value="ECO:0007669"/>
    <property type="project" value="TreeGrafter"/>
</dbReference>
<organism evidence="2 3">
    <name type="scientific">Coprinopsis cinerea (strain Okayama-7 / 130 / ATCC MYA-4618 / FGSC 9003)</name>
    <name type="common">Inky cap fungus</name>
    <name type="synonym">Hormographiella aspergillata</name>
    <dbReference type="NCBI Taxonomy" id="240176"/>
    <lineage>
        <taxon>Eukaryota</taxon>
        <taxon>Fungi</taxon>
        <taxon>Dikarya</taxon>
        <taxon>Basidiomycota</taxon>
        <taxon>Agaricomycotina</taxon>
        <taxon>Agaricomycetes</taxon>
        <taxon>Agaricomycetidae</taxon>
        <taxon>Agaricales</taxon>
        <taxon>Agaricineae</taxon>
        <taxon>Psathyrellaceae</taxon>
        <taxon>Coprinopsis</taxon>
    </lineage>
</organism>
<evidence type="ECO:0000313" key="2">
    <source>
        <dbReference type="EMBL" id="EAU85524.2"/>
    </source>
</evidence>
<dbReference type="HOGENOM" id="CLU_000288_7_18_1"/>
<dbReference type="InParanoid" id="A8NTZ3"/>
<sequence length="570" mass="64345">MLRMITLIDLLNDHGPKDVHLEGRMIVLTRVKDAPLSYRQGWAESSAALHITKAWLGAALSHAKFRSCLLAMLQFLESLPFTARMARDRDFVELLDQIQSLPLSEEESTIYNRLMSPSARHDTSPPQGPVHDSRERVYDVKSVALGNNSVSKDSTVQADEEMISSNESEITADDIFSQFRVDDIAIYLETTMRMLRAPQSGWSEADCAYMIHSIFQKALDTRESYQYMLSLTGNDAQLVLDALHFLLAYTPSLPPPDRRQILKALQRLSNRSQLYPACLALTNVEREPHPIASGHFGEVYKGYFEGKVVALKLIKMYERTKASVITKAVLHEVVIWCQLVHRNVLPFLGIHESEEGWISLVSPWMRHGSLPRYLSQKPNANRLLLISDVASGLAYLHEHGVVHGDLKGVNILVSPSGHACLADFGLAKIADNEIISWTSIRTSSTQGGGTIRWQAPELHDPNDDVTPKATPESDVYSFACVCYEVMTSRLPFYEFPRDSTVIMKIMQGHRPSKPADSDLPWFEADVIRELWRLVEECWQQNPSLRPGASDIVQRDIIRVDADTRTEHSWE</sequence>
<dbReference type="Pfam" id="PF07714">
    <property type="entry name" value="PK_Tyr_Ser-Thr"/>
    <property type="match status" value="1"/>
</dbReference>